<evidence type="ECO:0000259" key="8">
    <source>
        <dbReference type="PROSITE" id="PS51296"/>
    </source>
</evidence>
<evidence type="ECO:0000256" key="4">
    <source>
        <dbReference type="ARBA" id="ARBA00023002"/>
    </source>
</evidence>
<gene>
    <name evidence="9" type="ORF">KFL_004900060</name>
</gene>
<organism evidence="9 10">
    <name type="scientific">Klebsormidium nitens</name>
    <name type="common">Green alga</name>
    <name type="synonym">Ulothrix nitens</name>
    <dbReference type="NCBI Taxonomy" id="105231"/>
    <lineage>
        <taxon>Eukaryota</taxon>
        <taxon>Viridiplantae</taxon>
        <taxon>Streptophyta</taxon>
        <taxon>Klebsormidiophyceae</taxon>
        <taxon>Klebsormidiales</taxon>
        <taxon>Klebsormidiaceae</taxon>
        <taxon>Klebsormidium</taxon>
    </lineage>
</organism>
<evidence type="ECO:0000256" key="7">
    <source>
        <dbReference type="SAM" id="MobiDB-lite"/>
    </source>
</evidence>
<feature type="region of interest" description="Disordered" evidence="7">
    <location>
        <begin position="1"/>
        <end position="33"/>
    </location>
</feature>
<dbReference type="Gene3D" id="3.90.380.10">
    <property type="entry name" value="Naphthalene 1,2-dioxygenase Alpha Subunit, Chain A, domain 1"/>
    <property type="match status" value="1"/>
</dbReference>
<dbReference type="Proteomes" id="UP000054558">
    <property type="component" value="Unassembled WGS sequence"/>
</dbReference>
<name>A0A1Y1II06_KLENI</name>
<dbReference type="GO" id="GO:0016491">
    <property type="term" value="F:oxidoreductase activity"/>
    <property type="evidence" value="ECO:0000318"/>
    <property type="project" value="GO_Central"/>
</dbReference>
<dbReference type="InterPro" id="IPR036922">
    <property type="entry name" value="Rieske_2Fe-2S_sf"/>
</dbReference>
<dbReference type="InterPro" id="IPR017941">
    <property type="entry name" value="Rieske_2Fe-2S"/>
</dbReference>
<dbReference type="Pfam" id="PF19112">
    <property type="entry name" value="VanA_C"/>
    <property type="match status" value="1"/>
</dbReference>
<protein>
    <recommendedName>
        <fullName evidence="8">Rieske domain-containing protein</fullName>
    </recommendedName>
</protein>
<keyword evidence="1" id="KW-0001">2Fe-2S</keyword>
<dbReference type="STRING" id="105231.A0A1Y1II06"/>
<sequence length="601" mass="65007">MQYSAEGGNHSLAAHGPSERDQEAMVPSEKSASKQVRDVQGLVSLNGILQGALMAALLQGIVDPAAILAACVLGLTITMVDTKDIRSILQKANSLVTSRTPSQQELQSIISNLERLLQESRADPDPAVALRHKKELEAAMSVLLQSNSAALPSSDSTNKRITGIIHQVLEQLGKGLNSVEGSLSGDQLQTALAPVVAAAAARFQPMTDSLSSSASQIPSIPTLLRYVLSTLPQVGTSVSDEITTYAPQDESLQEEWDFITKERRKKAAIYVPLALSAQLSTSQPISVKVYDQTYVLWRPRPNEVAAVPDACPHRGASLSMGSLVGTAKEGKCVKCPYHGLEFNAAGSCNKPNIFTDSLNVVEANGLVWMKDDPLTPTDLLESDADEVDLAPFLRGFHEALGAPIPEQNFLDAYSGQETEGGSDEAGDVPPFNEHFGIGGFRSMGGYVDIAAAPKAVVDNTFDLHHMTYVHKTTFGGGELIRTWRPDDFTICFEYGMSRTNPFTSFFGDGRVLVKMERSPPYSAMVTVGDSRDRVVMKTLTHVVPMSENSSRLIWQLLRNFGTLPIMDPVFKYSVQRILSEDQAVLEGVNLSGVREGMDLGI</sequence>
<dbReference type="SUPFAM" id="SSF55961">
    <property type="entry name" value="Bet v1-like"/>
    <property type="match status" value="1"/>
</dbReference>
<dbReference type="GO" id="GO:0005737">
    <property type="term" value="C:cytoplasm"/>
    <property type="evidence" value="ECO:0000318"/>
    <property type="project" value="GO_Central"/>
</dbReference>
<dbReference type="OrthoDB" id="426882at2759"/>
<dbReference type="PROSITE" id="PS51296">
    <property type="entry name" value="RIESKE"/>
    <property type="match status" value="1"/>
</dbReference>
<evidence type="ECO:0000256" key="2">
    <source>
        <dbReference type="ARBA" id="ARBA00022723"/>
    </source>
</evidence>
<evidence type="ECO:0000256" key="6">
    <source>
        <dbReference type="ARBA" id="ARBA00023014"/>
    </source>
</evidence>
<accession>A0A1Y1II06</accession>
<dbReference type="Pfam" id="PF00355">
    <property type="entry name" value="Rieske"/>
    <property type="match status" value="1"/>
</dbReference>
<evidence type="ECO:0000313" key="10">
    <source>
        <dbReference type="Proteomes" id="UP000054558"/>
    </source>
</evidence>
<evidence type="ECO:0000256" key="5">
    <source>
        <dbReference type="ARBA" id="ARBA00023004"/>
    </source>
</evidence>
<dbReference type="SUPFAM" id="SSF50022">
    <property type="entry name" value="ISP domain"/>
    <property type="match status" value="1"/>
</dbReference>
<evidence type="ECO:0000256" key="1">
    <source>
        <dbReference type="ARBA" id="ARBA00022714"/>
    </source>
</evidence>
<dbReference type="AlphaFoldDB" id="A0A1Y1II06"/>
<proteinExistence type="predicted"/>
<dbReference type="EMBL" id="DF237439">
    <property type="protein sequence ID" value="GAQ89139.1"/>
    <property type="molecule type" value="Genomic_DNA"/>
</dbReference>
<dbReference type="PANTHER" id="PTHR21266:SF60">
    <property type="entry name" value="3-KETOSTEROID-9-ALPHA-MONOOXYGENASE, OXYGENASE COMPONENT"/>
    <property type="match status" value="1"/>
</dbReference>
<keyword evidence="3" id="KW-0809">Transit peptide</keyword>
<dbReference type="PANTHER" id="PTHR21266">
    <property type="entry name" value="IRON-SULFUR DOMAIN CONTAINING PROTEIN"/>
    <property type="match status" value="1"/>
</dbReference>
<dbReference type="InterPro" id="IPR050584">
    <property type="entry name" value="Cholesterol_7-desaturase"/>
</dbReference>
<keyword evidence="2" id="KW-0479">Metal-binding</keyword>
<keyword evidence="4" id="KW-0560">Oxidoreductase</keyword>
<evidence type="ECO:0000313" key="9">
    <source>
        <dbReference type="EMBL" id="GAQ89139.1"/>
    </source>
</evidence>
<dbReference type="Gene3D" id="2.102.10.10">
    <property type="entry name" value="Rieske [2Fe-2S] iron-sulphur domain"/>
    <property type="match status" value="1"/>
</dbReference>
<keyword evidence="6" id="KW-0411">Iron-sulfur</keyword>
<reference evidence="9 10" key="1">
    <citation type="journal article" date="2014" name="Nat. Commun.">
        <title>Klebsormidium flaccidum genome reveals primary factors for plant terrestrial adaptation.</title>
        <authorList>
            <person name="Hori K."/>
            <person name="Maruyama F."/>
            <person name="Fujisawa T."/>
            <person name="Togashi T."/>
            <person name="Yamamoto N."/>
            <person name="Seo M."/>
            <person name="Sato S."/>
            <person name="Yamada T."/>
            <person name="Mori H."/>
            <person name="Tajima N."/>
            <person name="Moriyama T."/>
            <person name="Ikeuchi M."/>
            <person name="Watanabe M."/>
            <person name="Wada H."/>
            <person name="Kobayashi K."/>
            <person name="Saito M."/>
            <person name="Masuda T."/>
            <person name="Sasaki-Sekimoto Y."/>
            <person name="Mashiguchi K."/>
            <person name="Awai K."/>
            <person name="Shimojima M."/>
            <person name="Masuda S."/>
            <person name="Iwai M."/>
            <person name="Nobusawa T."/>
            <person name="Narise T."/>
            <person name="Kondo S."/>
            <person name="Saito H."/>
            <person name="Sato R."/>
            <person name="Murakawa M."/>
            <person name="Ihara Y."/>
            <person name="Oshima-Yamada Y."/>
            <person name="Ohtaka K."/>
            <person name="Satoh M."/>
            <person name="Sonobe K."/>
            <person name="Ishii M."/>
            <person name="Ohtani R."/>
            <person name="Kanamori-Sato M."/>
            <person name="Honoki R."/>
            <person name="Miyazaki D."/>
            <person name="Mochizuki H."/>
            <person name="Umetsu J."/>
            <person name="Higashi K."/>
            <person name="Shibata D."/>
            <person name="Kamiya Y."/>
            <person name="Sato N."/>
            <person name="Nakamura Y."/>
            <person name="Tabata S."/>
            <person name="Ida S."/>
            <person name="Kurokawa K."/>
            <person name="Ohta H."/>
        </authorList>
    </citation>
    <scope>NUCLEOTIDE SEQUENCE [LARGE SCALE GENOMIC DNA]</scope>
    <source>
        <strain evidence="9 10">NIES-2285</strain>
    </source>
</reference>
<keyword evidence="10" id="KW-1185">Reference proteome</keyword>
<keyword evidence="5" id="KW-0408">Iron</keyword>
<evidence type="ECO:0000256" key="3">
    <source>
        <dbReference type="ARBA" id="ARBA00022946"/>
    </source>
</evidence>
<dbReference type="GO" id="GO:0051537">
    <property type="term" value="F:2 iron, 2 sulfur cluster binding"/>
    <property type="evidence" value="ECO:0007669"/>
    <property type="project" value="UniProtKB-KW"/>
</dbReference>
<dbReference type="GO" id="GO:0046872">
    <property type="term" value="F:metal ion binding"/>
    <property type="evidence" value="ECO:0007669"/>
    <property type="project" value="UniProtKB-KW"/>
</dbReference>
<feature type="domain" description="Rieske" evidence="8">
    <location>
        <begin position="271"/>
        <end position="369"/>
    </location>
</feature>
<dbReference type="InterPro" id="IPR044043">
    <property type="entry name" value="VanA_C_cat"/>
</dbReference>